<organism evidence="1 2">
    <name type="scientific">Streptantibioticus rubrisoli</name>
    <dbReference type="NCBI Taxonomy" id="1387313"/>
    <lineage>
        <taxon>Bacteria</taxon>
        <taxon>Bacillati</taxon>
        <taxon>Actinomycetota</taxon>
        <taxon>Actinomycetes</taxon>
        <taxon>Kitasatosporales</taxon>
        <taxon>Streptomycetaceae</taxon>
        <taxon>Streptantibioticus</taxon>
    </lineage>
</organism>
<name>A0ABT1PBP6_9ACTN</name>
<keyword evidence="2" id="KW-1185">Reference proteome</keyword>
<dbReference type="EMBL" id="JANFNH010000009">
    <property type="protein sequence ID" value="MCQ4042787.1"/>
    <property type="molecule type" value="Genomic_DNA"/>
</dbReference>
<gene>
    <name evidence="1" type="ORF">NON19_12300</name>
</gene>
<protein>
    <submittedName>
        <fullName evidence="1">Uncharacterized protein</fullName>
    </submittedName>
</protein>
<dbReference type="RefSeq" id="WP_255927293.1">
    <property type="nucleotide sequence ID" value="NZ_JANFNH010000009.1"/>
</dbReference>
<proteinExistence type="predicted"/>
<accession>A0ABT1PBP6</accession>
<evidence type="ECO:0000313" key="2">
    <source>
        <dbReference type="Proteomes" id="UP001206206"/>
    </source>
</evidence>
<evidence type="ECO:0000313" key="1">
    <source>
        <dbReference type="EMBL" id="MCQ4042787.1"/>
    </source>
</evidence>
<dbReference type="Proteomes" id="UP001206206">
    <property type="component" value="Unassembled WGS sequence"/>
</dbReference>
<sequence>MTSWIDCGVLAWMGEDRYGEDETVLVYFKGSAWRPWLLDRSTITVDRALMAPYFWTARPSATG</sequence>
<comment type="caution">
    <text evidence="1">The sequence shown here is derived from an EMBL/GenBank/DDBJ whole genome shotgun (WGS) entry which is preliminary data.</text>
</comment>
<reference evidence="1 2" key="1">
    <citation type="submission" date="2022-06" db="EMBL/GenBank/DDBJ databases">
        <title>Draft genome sequence of type strain Streptomyces rubrisoli DSM 42083.</title>
        <authorList>
            <person name="Duangmal K."/>
            <person name="Klaysubun C."/>
        </authorList>
    </citation>
    <scope>NUCLEOTIDE SEQUENCE [LARGE SCALE GENOMIC DNA]</scope>
    <source>
        <strain evidence="1 2">DSM 42083</strain>
    </source>
</reference>